<proteinExistence type="predicted"/>
<accession>A0ACC1XG42</accession>
<keyword evidence="2" id="KW-1185">Reference proteome</keyword>
<reference evidence="1 2" key="1">
    <citation type="journal article" date="2023" name="Science">
        <title>Complex scaffold remodeling in plant triterpene biosynthesis.</title>
        <authorList>
            <person name="De La Pena R."/>
            <person name="Hodgson H."/>
            <person name="Liu J.C."/>
            <person name="Stephenson M.J."/>
            <person name="Martin A.C."/>
            <person name="Owen C."/>
            <person name="Harkess A."/>
            <person name="Leebens-Mack J."/>
            <person name="Jimenez L.E."/>
            <person name="Osbourn A."/>
            <person name="Sattely E.S."/>
        </authorList>
    </citation>
    <scope>NUCLEOTIDE SEQUENCE [LARGE SCALE GENOMIC DNA]</scope>
    <source>
        <strain evidence="2">cv. JPN11</strain>
        <tissue evidence="1">Leaf</tissue>
    </source>
</reference>
<comment type="caution">
    <text evidence="1">The sequence shown here is derived from an EMBL/GenBank/DDBJ whole genome shotgun (WGS) entry which is preliminary data.</text>
</comment>
<protein>
    <submittedName>
        <fullName evidence="1">Vacuolar fusion CCZ1-like protein</fullName>
    </submittedName>
</protein>
<gene>
    <name evidence="1" type="ORF">OWV82_016342</name>
</gene>
<sequence length="526" mass="58880">MGLASASTACEGMQLCIFDLRRGQNEGQELDKILFFFPADLPFSTQLSVIGLSEGLITFTRIFSPEAACEVIEAERHSHVFYEAETDIWMVMVVEKSKESEAIWRIDALRKVLKEVHSLFRMFYGSIRAMLEKDPSGGLSRSHLYPFIMDYLSALQKRSPLDNCCWDLLVGKKLWLPSFRDCLKECGTVQMLTVGREAAIEVQSLVRVLESCAGNTPCHSMILFHDLLVSTTLSPDDTINLFTYAVRRLTPNALSSGVSSWSYLRRGSTSSHFVSGFTLAQSGSVSEQIYHSSDTSPSGDNGNHVTRPLQHGKWSKGKDGFLVTDTWGVDVGGMVCTTPTIWLQQTEEAMYLCPYQYKNLTLILLIPVSSILNREEGVSLVKRQVIENASLKILKVEEKLSKGWGGENAYHVSGYRYLLIDGDRNISRASPPGKVTTLAKESLLALNNLREEVDLEKSRLKYDNTGGEKDLEVCIRAKNNAWAIARLNRGKELYMVLEKASETLLYASDAFEKFSNRYCNGAFTLD</sequence>
<dbReference type="Proteomes" id="UP001164539">
    <property type="component" value="Chromosome 9"/>
</dbReference>
<name>A0ACC1XG42_MELAZ</name>
<dbReference type="EMBL" id="CM051402">
    <property type="protein sequence ID" value="KAJ4710117.1"/>
    <property type="molecule type" value="Genomic_DNA"/>
</dbReference>
<organism evidence="1 2">
    <name type="scientific">Melia azedarach</name>
    <name type="common">Chinaberry tree</name>
    <dbReference type="NCBI Taxonomy" id="155640"/>
    <lineage>
        <taxon>Eukaryota</taxon>
        <taxon>Viridiplantae</taxon>
        <taxon>Streptophyta</taxon>
        <taxon>Embryophyta</taxon>
        <taxon>Tracheophyta</taxon>
        <taxon>Spermatophyta</taxon>
        <taxon>Magnoliopsida</taxon>
        <taxon>eudicotyledons</taxon>
        <taxon>Gunneridae</taxon>
        <taxon>Pentapetalae</taxon>
        <taxon>rosids</taxon>
        <taxon>malvids</taxon>
        <taxon>Sapindales</taxon>
        <taxon>Meliaceae</taxon>
        <taxon>Melia</taxon>
    </lineage>
</organism>
<evidence type="ECO:0000313" key="2">
    <source>
        <dbReference type="Proteomes" id="UP001164539"/>
    </source>
</evidence>
<evidence type="ECO:0000313" key="1">
    <source>
        <dbReference type="EMBL" id="KAJ4710117.1"/>
    </source>
</evidence>